<dbReference type="PANTHER" id="PTHR31642:SF310">
    <property type="entry name" value="FATTY ALCOHOL:CAFFEOYL-COA ACYLTRANSFERASE"/>
    <property type="match status" value="1"/>
</dbReference>
<proteinExistence type="predicted"/>
<dbReference type="STRING" id="231916.A0A409YQ56"/>
<keyword evidence="3" id="KW-1185">Reference proteome</keyword>
<organism evidence="2 3">
    <name type="scientific">Gymnopilus dilepis</name>
    <dbReference type="NCBI Taxonomy" id="231916"/>
    <lineage>
        <taxon>Eukaryota</taxon>
        <taxon>Fungi</taxon>
        <taxon>Dikarya</taxon>
        <taxon>Basidiomycota</taxon>
        <taxon>Agaricomycotina</taxon>
        <taxon>Agaricomycetes</taxon>
        <taxon>Agaricomycetidae</taxon>
        <taxon>Agaricales</taxon>
        <taxon>Agaricineae</taxon>
        <taxon>Hymenogastraceae</taxon>
        <taxon>Gymnopilus</taxon>
    </lineage>
</organism>
<evidence type="ECO:0000256" key="1">
    <source>
        <dbReference type="ARBA" id="ARBA00022679"/>
    </source>
</evidence>
<protein>
    <recommendedName>
        <fullName evidence="4">Transferase family protein</fullName>
    </recommendedName>
</protein>
<dbReference type="InterPro" id="IPR050317">
    <property type="entry name" value="Plant_Fungal_Acyltransferase"/>
</dbReference>
<sequence length="525" mass="57449">MVPEISITSIERVFPKRCPQESLLEGKSVILSLLDATAADFSDCSAIWFLEPPSNDISATALASRLREALSMTLDAYAPWCGHLKPLPYNPQSGHRHVNRFGRLQLSYESPLDPGVELIIAHCPASLDVIILPNARPAVWNMHEISLDSFVPHSTLASPFNDSEDKINPSVAIQVTHLKDNSAVIAIKMAHPLGDAHTLARFTSDWARISKAILEGTPLPALSPVLDPAILDQKAAGDIEQPIPDPEIIKKAESLPLHRYDWWAPSPGCPWPKEIPAPFRSEPFTPAGKPLPWSEWDVTAPVSYHIIHLTGEQCQRIWETATSQSSGTVSRHDAIVAHIWSCINRARGLNDDDDGLVHCDLVCGMRGRLALGEHFLGSATIMIDIAMKGSAACSVDIGAAATAIRSTLAKIDEPGLRAHLHSVAYEKSPQRIWQAFLGTRHILVTSWVHAGVYDLDFGGGLVPRYVEAIMPNLDGLVELKEAPPNRDTKNGGDMAKPWTRSGVDISLHLRSDTMERLLQDSCLLP</sequence>
<name>A0A409YQ56_9AGAR</name>
<dbReference type="InterPro" id="IPR023213">
    <property type="entry name" value="CAT-like_dom_sf"/>
</dbReference>
<dbReference type="Pfam" id="PF02458">
    <property type="entry name" value="Transferase"/>
    <property type="match status" value="1"/>
</dbReference>
<dbReference type="PANTHER" id="PTHR31642">
    <property type="entry name" value="TRICHOTHECENE 3-O-ACETYLTRANSFERASE"/>
    <property type="match status" value="1"/>
</dbReference>
<dbReference type="AlphaFoldDB" id="A0A409YQ56"/>
<dbReference type="Gene3D" id="3.30.559.10">
    <property type="entry name" value="Chloramphenicol acetyltransferase-like domain"/>
    <property type="match status" value="2"/>
</dbReference>
<evidence type="ECO:0000313" key="2">
    <source>
        <dbReference type="EMBL" id="PPR05130.1"/>
    </source>
</evidence>
<comment type="caution">
    <text evidence="2">The sequence shown here is derived from an EMBL/GenBank/DDBJ whole genome shotgun (WGS) entry which is preliminary data.</text>
</comment>
<evidence type="ECO:0008006" key="4">
    <source>
        <dbReference type="Google" id="ProtNLM"/>
    </source>
</evidence>
<gene>
    <name evidence="2" type="ORF">CVT26_012216</name>
</gene>
<reference evidence="2 3" key="1">
    <citation type="journal article" date="2018" name="Evol. Lett.">
        <title>Horizontal gene cluster transfer increased hallucinogenic mushroom diversity.</title>
        <authorList>
            <person name="Reynolds H.T."/>
            <person name="Vijayakumar V."/>
            <person name="Gluck-Thaler E."/>
            <person name="Korotkin H.B."/>
            <person name="Matheny P.B."/>
            <person name="Slot J.C."/>
        </authorList>
    </citation>
    <scope>NUCLEOTIDE SEQUENCE [LARGE SCALE GENOMIC DNA]</scope>
    <source>
        <strain evidence="2 3">SRW20</strain>
    </source>
</reference>
<accession>A0A409YQ56</accession>
<dbReference type="InParanoid" id="A0A409YQ56"/>
<dbReference type="OrthoDB" id="444127at2759"/>
<dbReference type="Proteomes" id="UP000284706">
    <property type="component" value="Unassembled WGS sequence"/>
</dbReference>
<dbReference type="GO" id="GO:0016747">
    <property type="term" value="F:acyltransferase activity, transferring groups other than amino-acyl groups"/>
    <property type="evidence" value="ECO:0007669"/>
    <property type="project" value="TreeGrafter"/>
</dbReference>
<evidence type="ECO:0000313" key="3">
    <source>
        <dbReference type="Proteomes" id="UP000284706"/>
    </source>
</evidence>
<keyword evidence="1" id="KW-0808">Transferase</keyword>
<dbReference type="EMBL" id="NHYE01000514">
    <property type="protein sequence ID" value="PPR05130.1"/>
    <property type="molecule type" value="Genomic_DNA"/>
</dbReference>